<dbReference type="Pfam" id="PF04055">
    <property type="entry name" value="Radical_SAM"/>
    <property type="match status" value="1"/>
</dbReference>
<evidence type="ECO:0000256" key="5">
    <source>
        <dbReference type="ARBA" id="ARBA00022723"/>
    </source>
</evidence>
<dbReference type="CDD" id="cd02068">
    <property type="entry name" value="radical_SAM_B12_BD"/>
    <property type="match status" value="1"/>
</dbReference>
<keyword evidence="5" id="KW-0479">Metal-binding</keyword>
<evidence type="ECO:0000256" key="6">
    <source>
        <dbReference type="ARBA" id="ARBA00023004"/>
    </source>
</evidence>
<dbReference type="Pfam" id="PF02310">
    <property type="entry name" value="B12-binding"/>
    <property type="match status" value="1"/>
</dbReference>
<evidence type="ECO:0000313" key="11">
    <source>
        <dbReference type="Proteomes" id="UP000509448"/>
    </source>
</evidence>
<comment type="cofactor">
    <cofactor evidence="1">
        <name>[4Fe-4S] cluster</name>
        <dbReference type="ChEBI" id="CHEBI:49883"/>
    </cofactor>
</comment>
<dbReference type="AlphaFoldDB" id="A0A4V0P1H9"/>
<evidence type="ECO:0000313" key="10">
    <source>
        <dbReference type="EMBL" id="BBE41780.1"/>
    </source>
</evidence>
<dbReference type="Gene3D" id="3.40.50.280">
    <property type="entry name" value="Cobalamin-binding domain"/>
    <property type="match status" value="1"/>
</dbReference>
<dbReference type="GO" id="GO:0031419">
    <property type="term" value="F:cobalamin binding"/>
    <property type="evidence" value="ECO:0007669"/>
    <property type="project" value="InterPro"/>
</dbReference>
<keyword evidence="3" id="KW-0808">Transferase</keyword>
<dbReference type="InterPro" id="IPR034466">
    <property type="entry name" value="Methyltransferase_Class_B"/>
</dbReference>
<dbReference type="PROSITE" id="PS51918">
    <property type="entry name" value="RADICAL_SAM"/>
    <property type="match status" value="1"/>
</dbReference>
<keyword evidence="2" id="KW-0489">Methyltransferase</keyword>
<evidence type="ECO:0000259" key="8">
    <source>
        <dbReference type="PROSITE" id="PS51332"/>
    </source>
</evidence>
<organism evidence="10 11">
    <name type="scientific">Conexivisphaera calida</name>
    <dbReference type="NCBI Taxonomy" id="1874277"/>
    <lineage>
        <taxon>Archaea</taxon>
        <taxon>Nitrososphaerota</taxon>
        <taxon>Conexivisphaeria</taxon>
        <taxon>Conexivisphaerales</taxon>
        <taxon>Conexivisphaeraceae</taxon>
        <taxon>Conexivisphaera</taxon>
    </lineage>
</organism>
<dbReference type="GO" id="GO:0046872">
    <property type="term" value="F:metal ion binding"/>
    <property type="evidence" value="ECO:0007669"/>
    <property type="project" value="UniProtKB-KW"/>
</dbReference>
<keyword evidence="6" id="KW-0408">Iron</keyword>
<reference evidence="10 11" key="1">
    <citation type="journal article" date="2019" name="ISME J.">
        <title>Isolation and characterization of a thermophilic sulfur- and iron-reducing thaumarchaeote from a terrestrial acidic hot spring.</title>
        <authorList>
            <person name="Kato S."/>
            <person name="Itoh T."/>
            <person name="Yuki M."/>
            <person name="Nagamori M."/>
            <person name="Ohnishi M."/>
            <person name="Uematsu K."/>
            <person name="Suzuki K."/>
            <person name="Takashina T."/>
            <person name="Ohkuma M."/>
        </authorList>
    </citation>
    <scope>NUCLEOTIDE SEQUENCE [LARGE SCALE GENOMIC DNA]</scope>
    <source>
        <strain evidence="10 11">NAS-02</strain>
    </source>
</reference>
<feature type="domain" description="B12-binding" evidence="8">
    <location>
        <begin position="12"/>
        <end position="144"/>
    </location>
</feature>
<keyword evidence="7" id="KW-0411">Iron-sulfur</keyword>
<dbReference type="SMART" id="SM00729">
    <property type="entry name" value="Elp3"/>
    <property type="match status" value="1"/>
</dbReference>
<dbReference type="PROSITE" id="PS51332">
    <property type="entry name" value="B12_BINDING"/>
    <property type="match status" value="1"/>
</dbReference>
<dbReference type="InterPro" id="IPR006638">
    <property type="entry name" value="Elp3/MiaA/NifB-like_rSAM"/>
</dbReference>
<dbReference type="GO" id="GO:0003824">
    <property type="term" value="F:catalytic activity"/>
    <property type="evidence" value="ECO:0007669"/>
    <property type="project" value="InterPro"/>
</dbReference>
<dbReference type="KEGG" id="ccai:NAS2_0389"/>
<dbReference type="InterPro" id="IPR007197">
    <property type="entry name" value="rSAM"/>
</dbReference>
<evidence type="ECO:0000256" key="1">
    <source>
        <dbReference type="ARBA" id="ARBA00001966"/>
    </source>
</evidence>
<dbReference type="CDD" id="cd01335">
    <property type="entry name" value="Radical_SAM"/>
    <property type="match status" value="1"/>
</dbReference>
<dbReference type="SUPFAM" id="SSF52242">
    <property type="entry name" value="Cobalamin (vitamin B12)-binding domain"/>
    <property type="match status" value="1"/>
</dbReference>
<dbReference type="GeneID" id="55584207"/>
<dbReference type="Gene3D" id="3.80.30.20">
    <property type="entry name" value="tm_1862 like domain"/>
    <property type="match status" value="1"/>
</dbReference>
<dbReference type="InterPro" id="IPR036724">
    <property type="entry name" value="Cobalamin-bd_sf"/>
</dbReference>
<dbReference type="InterPro" id="IPR006158">
    <property type="entry name" value="Cobalamin-bd"/>
</dbReference>
<accession>A0A4V0P1H9</accession>
<dbReference type="InterPro" id="IPR023404">
    <property type="entry name" value="rSAM_horseshoe"/>
</dbReference>
<dbReference type="SFLD" id="SFLDG01123">
    <property type="entry name" value="methyltransferase_(Class_B)"/>
    <property type="match status" value="1"/>
</dbReference>
<dbReference type="SUPFAM" id="SSF102114">
    <property type="entry name" value="Radical SAM enzymes"/>
    <property type="match status" value="1"/>
</dbReference>
<dbReference type="OrthoDB" id="2305at2157"/>
<evidence type="ECO:0000256" key="2">
    <source>
        <dbReference type="ARBA" id="ARBA00022603"/>
    </source>
</evidence>
<keyword evidence="11" id="KW-1185">Reference proteome</keyword>
<evidence type="ECO:0000256" key="7">
    <source>
        <dbReference type="ARBA" id="ARBA00023014"/>
    </source>
</evidence>
<evidence type="ECO:0000259" key="9">
    <source>
        <dbReference type="PROSITE" id="PS51918"/>
    </source>
</evidence>
<dbReference type="EMBL" id="AP018732">
    <property type="protein sequence ID" value="BBE41780.1"/>
    <property type="molecule type" value="Genomic_DNA"/>
</dbReference>
<protein>
    <submittedName>
        <fullName evidence="10">Radical SAM domain protein</fullName>
    </submittedName>
</protein>
<dbReference type="SFLD" id="SFLDG01082">
    <property type="entry name" value="B12-binding_domain_containing"/>
    <property type="match status" value="1"/>
</dbReference>
<proteinExistence type="predicted"/>
<dbReference type="PANTHER" id="PTHR43409">
    <property type="entry name" value="ANAEROBIC MAGNESIUM-PROTOPORPHYRIN IX MONOMETHYL ESTER CYCLASE-RELATED"/>
    <property type="match status" value="1"/>
</dbReference>
<dbReference type="Proteomes" id="UP000509448">
    <property type="component" value="Chromosome"/>
</dbReference>
<dbReference type="InterPro" id="IPR051198">
    <property type="entry name" value="BchE-like"/>
</dbReference>
<dbReference type="GO" id="GO:0051539">
    <property type="term" value="F:4 iron, 4 sulfur cluster binding"/>
    <property type="evidence" value="ECO:0007669"/>
    <property type="project" value="UniProtKB-KW"/>
</dbReference>
<keyword evidence="4" id="KW-0949">S-adenosyl-L-methionine</keyword>
<evidence type="ECO:0000256" key="3">
    <source>
        <dbReference type="ARBA" id="ARBA00022679"/>
    </source>
</evidence>
<gene>
    <name evidence="10" type="ORF">NAS2_0389</name>
</gene>
<dbReference type="SFLD" id="SFLDS00029">
    <property type="entry name" value="Radical_SAM"/>
    <property type="match status" value="1"/>
</dbReference>
<evidence type="ECO:0000256" key="4">
    <source>
        <dbReference type="ARBA" id="ARBA00022691"/>
    </source>
</evidence>
<dbReference type="PANTHER" id="PTHR43409:SF7">
    <property type="entry name" value="BLL1977 PROTEIN"/>
    <property type="match status" value="1"/>
</dbReference>
<dbReference type="InterPro" id="IPR058240">
    <property type="entry name" value="rSAM_sf"/>
</dbReference>
<sequence length="497" mass="55877">MKVALVASPGLRPLEIYQSIGVRSPPLGLAYMGAVLESAGHQVKILDAPTLQMGVNDAAREILSWKPDIVGISAVTPTVKGGYRLACTIKNAAPDLPVVMGGQHVSFMFNEALSTGCVDYVAIGEGERTMLELANSIERGGDVSSVDGLALPGPRLTRPRRPVENLDELPEPDRHLLPMDKYTVFDKPIKIIHMIASRGCPYGCIYCSTSYYWGRRYRIRSAKLVADEIEKATQEYKTNIVVFADDELTLSHKWVNEFLKELESRKLDISWTCGTRVSSVNRELLEGMRSKGCNIIYYGVESYNDEDLARIRKKITTGQVQDAVRTTKEVGMEVAGSFVLGFPWQRVDDVRNTVKFAERLHLDYAQFTVATPYPGTPLYEEAISGNLIEVWDWDYYTTVYPVMRGAYIERSQMNKLLGWAYRKFYMRPSYMFSQLTKNRLSTILSIAARAVRSAISSMRESAAPRMYGSLEEYERSLLEEIRSGFEGVKSAWRAVQA</sequence>
<dbReference type="RefSeq" id="WP_174448084.1">
    <property type="nucleotide sequence ID" value="NZ_AP018732.1"/>
</dbReference>
<feature type="domain" description="Radical SAM core" evidence="9">
    <location>
        <begin position="186"/>
        <end position="406"/>
    </location>
</feature>
<name>A0A4V0P1H9_9ARCH</name>